<feature type="compositionally biased region" description="Polar residues" evidence="1">
    <location>
        <begin position="109"/>
        <end position="120"/>
    </location>
</feature>
<feature type="domain" description="DUF6604" evidence="2">
    <location>
        <begin position="6"/>
        <end position="167"/>
    </location>
</feature>
<evidence type="ECO:0000313" key="4">
    <source>
        <dbReference type="Proteomes" id="UP000756132"/>
    </source>
</evidence>
<dbReference type="KEGG" id="ffu:CLAFUR5_08425"/>
<dbReference type="Proteomes" id="UP000756132">
    <property type="component" value="Chromosome 3"/>
</dbReference>
<dbReference type="PANTHER" id="PTHR38795">
    <property type="entry name" value="DUF6604 DOMAIN-CONTAINING PROTEIN"/>
    <property type="match status" value="1"/>
</dbReference>
<evidence type="ECO:0000313" key="3">
    <source>
        <dbReference type="EMBL" id="UJO14845.1"/>
    </source>
</evidence>
<dbReference type="EMBL" id="CP090165">
    <property type="protein sequence ID" value="UJO14845.1"/>
    <property type="molecule type" value="Genomic_DNA"/>
</dbReference>
<protein>
    <recommendedName>
        <fullName evidence="2">DUF6604 domain-containing protein</fullName>
    </recommendedName>
</protein>
<sequence>MVNATDPRIDIPVDILDVAKDTIAGRRKCAAWYAGAPSADVESDKTHVYFLEVLEKIFEMLRKEHKSRLPKRKKKVELATDLNDLSNLYRHLELEDPTTIEQEAGGNLPASTSSKPVQKTQRVELDTDPEDDLRFAVWCFLSDLQEIRQESRETWLAYKRGEISFVVGACKVTEKTAVLANAALISFHEDHPTCIGHEAIIDLVGREICVCGSRGRGYCTSPDHTHDGPSPRCFANTMMLEAWSPLHDMEDLITWLTKGHDMLPDSKDYRPVVVHPRHPFAKALFNITADLVSMVQKGSDYKALFAYADTLGQHLLWLAQGGTSFTTPQVFSVQLYMDIYDILDGELEQGLRELTAAYRMTQDSLEDFVKVRQRMGSPLSSTALMLCPLPKPHQVDGREGWLLDASEAHGIKRVSASFGPQFVPANVLATLPILCGRLAFDVVSDWQSCGVNLANRNSTVLATAHLYKATAVQSPFNQPWLDMETAIARQVRPEGTMYREGENTVRDVAKRYCLAMGVPLAQVAQKHHPKRPADSVSMKKAYRLIDRSVFALAEMDACWNSDRRQLISKPQSTFFYECMRRYTRLGGKLQDNALIEHWTKTGRLTSCQLLRVVRQITAADRLVGQCHLILSSVSRYYATKSKAKVPAHLKTEYPQPNLLINEMLWEAAGSQTRGLKVESTVLHAIGLELQDIISTNGGTSTSMAHELSLGYAKYWQARETSPSIPSLASNDRYPSRQIIEHQYTSHIIPESEFSPTLLCAIARAVLRYHEPFMTRPWNMKKVKQALRDIQKMFEVEVMAMGLRHMCHLTLTEYLIPEMVVYTQDEMDGFTKDRQKYLRDLECGLRFLKDGEEELRYFRLR</sequence>
<dbReference type="GeneID" id="71988303"/>
<dbReference type="OrthoDB" id="3647597at2759"/>
<name>A0A9Q8LCH3_PASFU</name>
<dbReference type="Pfam" id="PF20253">
    <property type="entry name" value="DUF6604"/>
    <property type="match status" value="1"/>
</dbReference>
<dbReference type="RefSeq" id="XP_047759211.1">
    <property type="nucleotide sequence ID" value="XM_047907573.1"/>
</dbReference>
<proteinExistence type="predicted"/>
<dbReference type="AlphaFoldDB" id="A0A9Q8LCH3"/>
<evidence type="ECO:0000256" key="1">
    <source>
        <dbReference type="SAM" id="MobiDB-lite"/>
    </source>
</evidence>
<reference evidence="3" key="1">
    <citation type="submission" date="2021-12" db="EMBL/GenBank/DDBJ databases">
        <authorList>
            <person name="Zaccaron A."/>
            <person name="Stergiopoulos I."/>
        </authorList>
    </citation>
    <scope>NUCLEOTIDE SEQUENCE</scope>
    <source>
        <strain evidence="3">Race5_Kim</strain>
    </source>
</reference>
<evidence type="ECO:0000259" key="2">
    <source>
        <dbReference type="Pfam" id="PF20253"/>
    </source>
</evidence>
<feature type="region of interest" description="Disordered" evidence="1">
    <location>
        <begin position="101"/>
        <end position="125"/>
    </location>
</feature>
<dbReference type="PANTHER" id="PTHR38795:SF1">
    <property type="entry name" value="DUF6604 DOMAIN-CONTAINING PROTEIN"/>
    <property type="match status" value="1"/>
</dbReference>
<accession>A0A9Q8LCH3</accession>
<dbReference type="InterPro" id="IPR046539">
    <property type="entry name" value="DUF6604"/>
</dbReference>
<gene>
    <name evidence="3" type="ORF">CLAFUR5_08425</name>
</gene>
<organism evidence="3 4">
    <name type="scientific">Passalora fulva</name>
    <name type="common">Tomato leaf mold</name>
    <name type="synonym">Cladosporium fulvum</name>
    <dbReference type="NCBI Taxonomy" id="5499"/>
    <lineage>
        <taxon>Eukaryota</taxon>
        <taxon>Fungi</taxon>
        <taxon>Dikarya</taxon>
        <taxon>Ascomycota</taxon>
        <taxon>Pezizomycotina</taxon>
        <taxon>Dothideomycetes</taxon>
        <taxon>Dothideomycetidae</taxon>
        <taxon>Mycosphaerellales</taxon>
        <taxon>Mycosphaerellaceae</taxon>
        <taxon>Fulvia</taxon>
    </lineage>
</organism>
<reference evidence="3" key="2">
    <citation type="journal article" date="2022" name="Microb. Genom.">
        <title>A chromosome-scale genome assembly of the tomato pathogen Cladosporium fulvum reveals a compartmentalized genome architecture and the presence of a dispensable chromosome.</title>
        <authorList>
            <person name="Zaccaron A.Z."/>
            <person name="Chen L.H."/>
            <person name="Samaras A."/>
            <person name="Stergiopoulos I."/>
        </authorList>
    </citation>
    <scope>NUCLEOTIDE SEQUENCE</scope>
    <source>
        <strain evidence="3">Race5_Kim</strain>
    </source>
</reference>
<keyword evidence="4" id="KW-1185">Reference proteome</keyword>